<evidence type="ECO:0000313" key="1">
    <source>
        <dbReference type="EMBL" id="QCP34236.1"/>
    </source>
</evidence>
<protein>
    <submittedName>
        <fullName evidence="1">Uncharacterized protein</fullName>
    </submittedName>
</protein>
<sequence length="45" mass="4952">MPCTKCNQCGEECLNGVTLQKIENILEKLKVIITEIAVVDFNNAA</sequence>
<organism evidence="1 2">
    <name type="scientific">Anaerostipes rhamnosivorans</name>
    <dbReference type="NCBI Taxonomy" id="1229621"/>
    <lineage>
        <taxon>Bacteria</taxon>
        <taxon>Bacillati</taxon>
        <taxon>Bacillota</taxon>
        <taxon>Clostridia</taxon>
        <taxon>Lachnospirales</taxon>
        <taxon>Lachnospiraceae</taxon>
        <taxon>Anaerostipes</taxon>
    </lineage>
</organism>
<dbReference type="KEGG" id="arf:AR1Y2_0782"/>
<evidence type="ECO:0000313" key="2">
    <source>
        <dbReference type="Proteomes" id="UP000298653"/>
    </source>
</evidence>
<accession>A0A4P8IA18</accession>
<name>A0A4P8IA18_9FIRM</name>
<proteinExistence type="predicted"/>
<dbReference type="Proteomes" id="UP000298653">
    <property type="component" value="Chromosome"/>
</dbReference>
<dbReference type="EMBL" id="CP040058">
    <property type="protein sequence ID" value="QCP34236.1"/>
    <property type="molecule type" value="Genomic_DNA"/>
</dbReference>
<gene>
    <name evidence="1" type="ORF">AR1Y2_0782</name>
</gene>
<keyword evidence="2" id="KW-1185">Reference proteome</keyword>
<dbReference type="AlphaFoldDB" id="A0A4P8IA18"/>
<reference evidence="1 2" key="1">
    <citation type="submission" date="2019-05" db="EMBL/GenBank/DDBJ databases">
        <title>Complete genome sequencing of Anaerostipes rhamnosivorans.</title>
        <authorList>
            <person name="Bui T.P.N."/>
            <person name="de Vos W.M."/>
        </authorList>
    </citation>
    <scope>NUCLEOTIDE SEQUENCE [LARGE SCALE GENOMIC DNA]</scope>
    <source>
        <strain evidence="1 2">1y2</strain>
    </source>
</reference>